<gene>
    <name evidence="2" type="ORF">ACFSBW_07615</name>
</gene>
<name>A0ABD6D610_9EURY</name>
<dbReference type="AlphaFoldDB" id="A0ABD6D610"/>
<accession>A0ABD6D610</accession>
<sequence>MADQDDPDLSAAEKKALHDIQHATEHIYQGFGDLLAFHHKVGRAMDKLARAEEALREAGHEEFADELREKHLPSGAVDDMWTYEVVETFRHGFLSDITDFDDRIRADLADGDHHITESEQQDEWRERVDWEP</sequence>
<feature type="region of interest" description="Disordered" evidence="1">
    <location>
        <begin position="111"/>
        <end position="132"/>
    </location>
</feature>
<comment type="caution">
    <text evidence="2">The sequence shown here is derived from an EMBL/GenBank/DDBJ whole genome shotgun (WGS) entry which is preliminary data.</text>
</comment>
<dbReference type="RefSeq" id="WP_256396662.1">
    <property type="nucleotide sequence ID" value="NZ_JANHDJ010000005.1"/>
</dbReference>
<dbReference type="EMBL" id="JBHUDM010000002">
    <property type="protein sequence ID" value="MFD1641739.1"/>
    <property type="molecule type" value="Genomic_DNA"/>
</dbReference>
<evidence type="ECO:0000256" key="1">
    <source>
        <dbReference type="SAM" id="MobiDB-lite"/>
    </source>
</evidence>
<evidence type="ECO:0000313" key="3">
    <source>
        <dbReference type="Proteomes" id="UP001597052"/>
    </source>
</evidence>
<reference evidence="2 3" key="1">
    <citation type="journal article" date="2019" name="Int. J. Syst. Evol. Microbiol.">
        <title>The Global Catalogue of Microorganisms (GCM) 10K type strain sequencing project: providing services to taxonomists for standard genome sequencing and annotation.</title>
        <authorList>
            <consortium name="The Broad Institute Genomics Platform"/>
            <consortium name="The Broad Institute Genome Sequencing Center for Infectious Disease"/>
            <person name="Wu L."/>
            <person name="Ma J."/>
        </authorList>
    </citation>
    <scope>NUCLEOTIDE SEQUENCE [LARGE SCALE GENOMIC DNA]</scope>
    <source>
        <strain evidence="2 3">CGMCC 1.10593</strain>
    </source>
</reference>
<proteinExistence type="predicted"/>
<dbReference type="Proteomes" id="UP001597052">
    <property type="component" value="Unassembled WGS sequence"/>
</dbReference>
<organism evidence="2 3">
    <name type="scientific">Halohasta litorea</name>
    <dbReference type="NCBI Taxonomy" id="869891"/>
    <lineage>
        <taxon>Archaea</taxon>
        <taxon>Methanobacteriati</taxon>
        <taxon>Methanobacteriota</taxon>
        <taxon>Stenosarchaea group</taxon>
        <taxon>Halobacteria</taxon>
        <taxon>Halobacteriales</taxon>
        <taxon>Haloferacaceae</taxon>
        <taxon>Halohasta</taxon>
    </lineage>
</organism>
<evidence type="ECO:0000313" key="2">
    <source>
        <dbReference type="EMBL" id="MFD1641739.1"/>
    </source>
</evidence>
<protein>
    <submittedName>
        <fullName evidence="2">Uncharacterized protein</fullName>
    </submittedName>
</protein>
<keyword evidence="3" id="KW-1185">Reference proteome</keyword>